<dbReference type="PANTHER" id="PTHR33116">
    <property type="entry name" value="REVERSE TRANSCRIPTASE ZINC-BINDING DOMAIN-CONTAINING PROTEIN-RELATED-RELATED"/>
    <property type="match status" value="1"/>
</dbReference>
<dbReference type="AlphaFoldDB" id="A0AAQ3PIG0"/>
<evidence type="ECO:0000259" key="1">
    <source>
        <dbReference type="Pfam" id="PF13966"/>
    </source>
</evidence>
<dbReference type="EMBL" id="CP144745">
    <property type="protein sequence ID" value="WVZ49359.1"/>
    <property type="molecule type" value="Genomic_DNA"/>
</dbReference>
<dbReference type="Pfam" id="PF13966">
    <property type="entry name" value="zf-RVT"/>
    <property type="match status" value="1"/>
</dbReference>
<feature type="non-terminal residue" evidence="2">
    <location>
        <position position="1"/>
    </location>
</feature>
<accession>A0AAQ3PIG0</accession>
<feature type="domain" description="Reverse transcriptase zinc-binding" evidence="1">
    <location>
        <begin position="215"/>
        <end position="274"/>
    </location>
</feature>
<keyword evidence="3" id="KW-1185">Reference proteome</keyword>
<gene>
    <name evidence="2" type="ORF">U9M48_000726</name>
</gene>
<name>A0AAQ3PIG0_PASNO</name>
<dbReference type="Proteomes" id="UP001341281">
    <property type="component" value="Chromosome 01"/>
</dbReference>
<organism evidence="2 3">
    <name type="scientific">Paspalum notatum var. saurae</name>
    <dbReference type="NCBI Taxonomy" id="547442"/>
    <lineage>
        <taxon>Eukaryota</taxon>
        <taxon>Viridiplantae</taxon>
        <taxon>Streptophyta</taxon>
        <taxon>Embryophyta</taxon>
        <taxon>Tracheophyta</taxon>
        <taxon>Spermatophyta</taxon>
        <taxon>Magnoliopsida</taxon>
        <taxon>Liliopsida</taxon>
        <taxon>Poales</taxon>
        <taxon>Poaceae</taxon>
        <taxon>PACMAD clade</taxon>
        <taxon>Panicoideae</taxon>
        <taxon>Andropogonodae</taxon>
        <taxon>Paspaleae</taxon>
        <taxon>Paspalinae</taxon>
        <taxon>Paspalum</taxon>
    </lineage>
</organism>
<evidence type="ECO:0000313" key="3">
    <source>
        <dbReference type="Proteomes" id="UP001341281"/>
    </source>
</evidence>
<reference evidence="2 3" key="1">
    <citation type="submission" date="2024-02" db="EMBL/GenBank/DDBJ databases">
        <title>High-quality chromosome-scale genome assembly of Pensacola bahiagrass (Paspalum notatum Flugge var. saurae).</title>
        <authorList>
            <person name="Vega J.M."/>
            <person name="Podio M."/>
            <person name="Orjuela J."/>
            <person name="Siena L.A."/>
            <person name="Pessino S.C."/>
            <person name="Combes M.C."/>
            <person name="Mariac C."/>
            <person name="Albertini E."/>
            <person name="Pupilli F."/>
            <person name="Ortiz J.P.A."/>
            <person name="Leblanc O."/>
        </authorList>
    </citation>
    <scope>NUCLEOTIDE SEQUENCE [LARGE SCALE GENOMIC DNA]</scope>
    <source>
        <strain evidence="2">R1</strain>
        <tissue evidence="2">Leaf</tissue>
    </source>
</reference>
<proteinExistence type="predicted"/>
<protein>
    <recommendedName>
        <fullName evidence="1">Reverse transcriptase zinc-binding domain-containing protein</fullName>
    </recommendedName>
</protein>
<sequence length="360" mass="40753">MVQVVLTATSIHHLIALALPNWVIKAIDKRRRGFLWKGQEQANGGHCLVSWDRVQCPLELGGLGIHNLEVLGWSLRICWLWAQKTDPNRSWSGLNISIPPKAKALFDVALISVVTANLFSFGRIGGFREKLWERWHHLFLRRSRLKRTANSRTVAQALLDRAWVSDIGGAFTVHCGMWWRRWSWEMDRISIFGNLPNPGATLASQPTLLSLRDLPWRLIWKSWAPLLCKFFLWLAKNNRCWTADRLAKRGLPHPDVCPLCDQVDETLQHILIGCLADFTPTTADSGFFSWCTQSVKSVPKNIQKGLSTLCILKFRNLCVVEGVQPNVQLLLHRIGSEGILWCVAGASGLLELFNRSLTPA</sequence>
<dbReference type="PANTHER" id="PTHR33116:SF78">
    <property type="entry name" value="OS12G0587133 PROTEIN"/>
    <property type="match status" value="1"/>
</dbReference>
<dbReference type="InterPro" id="IPR026960">
    <property type="entry name" value="RVT-Znf"/>
</dbReference>
<evidence type="ECO:0000313" key="2">
    <source>
        <dbReference type="EMBL" id="WVZ49359.1"/>
    </source>
</evidence>